<evidence type="ECO:0000256" key="1">
    <source>
        <dbReference type="SAM" id="Phobius"/>
    </source>
</evidence>
<keyword evidence="1" id="KW-0812">Transmembrane</keyword>
<dbReference type="AlphaFoldDB" id="A0AAV4VR43"/>
<reference evidence="2 3" key="1">
    <citation type="submission" date="2021-06" db="EMBL/GenBank/DDBJ databases">
        <title>Caerostris darwini draft genome.</title>
        <authorList>
            <person name="Kono N."/>
            <person name="Arakawa K."/>
        </authorList>
    </citation>
    <scope>NUCLEOTIDE SEQUENCE [LARGE SCALE GENOMIC DNA]</scope>
</reference>
<keyword evidence="1" id="KW-0472">Membrane</keyword>
<keyword evidence="3" id="KW-1185">Reference proteome</keyword>
<gene>
    <name evidence="2" type="primary">X975_24993</name>
    <name evidence="2" type="ORF">CDAR_617541</name>
</gene>
<proteinExistence type="predicted"/>
<sequence>MKIPSHLLCLTNGITLKSLSVSFRAKWNTPFHPFIALSEHLEKASDRGLMCYNEEMTTKTLTVPVVPGGSCNGELNSSDPIQLTVVYPQGGIIGWKKRTLYLLIILLVSVVVINLTLLLWIIKILDLTSVST</sequence>
<organism evidence="2 3">
    <name type="scientific">Caerostris darwini</name>
    <dbReference type="NCBI Taxonomy" id="1538125"/>
    <lineage>
        <taxon>Eukaryota</taxon>
        <taxon>Metazoa</taxon>
        <taxon>Ecdysozoa</taxon>
        <taxon>Arthropoda</taxon>
        <taxon>Chelicerata</taxon>
        <taxon>Arachnida</taxon>
        <taxon>Araneae</taxon>
        <taxon>Araneomorphae</taxon>
        <taxon>Entelegynae</taxon>
        <taxon>Araneoidea</taxon>
        <taxon>Araneidae</taxon>
        <taxon>Caerostris</taxon>
    </lineage>
</organism>
<evidence type="ECO:0000313" key="3">
    <source>
        <dbReference type="Proteomes" id="UP001054837"/>
    </source>
</evidence>
<dbReference type="PANTHER" id="PTHR12939:SF10">
    <property type="entry name" value="EG:4F1.1 PROTEIN"/>
    <property type="match status" value="1"/>
</dbReference>
<name>A0AAV4VR43_9ARAC</name>
<dbReference type="EMBL" id="BPLQ01013511">
    <property type="protein sequence ID" value="GIY72671.1"/>
    <property type="molecule type" value="Genomic_DNA"/>
</dbReference>
<evidence type="ECO:0000313" key="2">
    <source>
        <dbReference type="EMBL" id="GIY72671.1"/>
    </source>
</evidence>
<dbReference type="Proteomes" id="UP001054837">
    <property type="component" value="Unassembled WGS sequence"/>
</dbReference>
<dbReference type="InterPro" id="IPR039972">
    <property type="entry name" value="Sarcoglycan_gamma/delta/zeta"/>
</dbReference>
<protein>
    <submittedName>
        <fullName evidence="2">Delta-sarcoglycan</fullName>
    </submittedName>
</protein>
<comment type="caution">
    <text evidence="2">The sequence shown here is derived from an EMBL/GenBank/DDBJ whole genome shotgun (WGS) entry which is preliminary data.</text>
</comment>
<accession>A0AAV4VR43</accession>
<dbReference type="GO" id="GO:0016012">
    <property type="term" value="C:sarcoglycan complex"/>
    <property type="evidence" value="ECO:0007669"/>
    <property type="project" value="InterPro"/>
</dbReference>
<dbReference type="PANTHER" id="PTHR12939">
    <property type="entry name" value="SARCOGLYCAN"/>
    <property type="match status" value="1"/>
</dbReference>
<keyword evidence="1" id="KW-1133">Transmembrane helix</keyword>
<feature type="transmembrane region" description="Helical" evidence="1">
    <location>
        <begin position="100"/>
        <end position="122"/>
    </location>
</feature>